<dbReference type="Proteomes" id="UP001164963">
    <property type="component" value="Chromosome"/>
</dbReference>
<gene>
    <name evidence="10" type="ORF">NEH16_31115</name>
</gene>
<evidence type="ECO:0000256" key="5">
    <source>
        <dbReference type="ARBA" id="ARBA00023136"/>
    </source>
</evidence>
<evidence type="ECO:0000256" key="6">
    <source>
        <dbReference type="ARBA" id="ARBA00023251"/>
    </source>
</evidence>
<dbReference type="CDD" id="cd17321">
    <property type="entry name" value="MFS_MMR_MDR_like"/>
    <property type="match status" value="1"/>
</dbReference>
<dbReference type="EMBL" id="CP098740">
    <property type="protein sequence ID" value="UZK57949.1"/>
    <property type="molecule type" value="Genomic_DNA"/>
</dbReference>
<dbReference type="InterPro" id="IPR036259">
    <property type="entry name" value="MFS_trans_sf"/>
</dbReference>
<dbReference type="InterPro" id="IPR020846">
    <property type="entry name" value="MFS_dom"/>
</dbReference>
<feature type="transmembrane region" description="Helical" evidence="8">
    <location>
        <begin position="48"/>
        <end position="68"/>
    </location>
</feature>
<dbReference type="Gene3D" id="1.20.1720.10">
    <property type="entry name" value="Multidrug resistance protein D"/>
    <property type="match status" value="1"/>
</dbReference>
<keyword evidence="11" id="KW-1185">Reference proteome</keyword>
<evidence type="ECO:0000256" key="1">
    <source>
        <dbReference type="ARBA" id="ARBA00004651"/>
    </source>
</evidence>
<name>A0ABY6Q1Q4_9ACTN</name>
<evidence type="ECO:0000313" key="11">
    <source>
        <dbReference type="Proteomes" id="UP001164963"/>
    </source>
</evidence>
<dbReference type="SUPFAM" id="SSF103473">
    <property type="entry name" value="MFS general substrate transporter"/>
    <property type="match status" value="1"/>
</dbReference>
<evidence type="ECO:0000256" key="3">
    <source>
        <dbReference type="ARBA" id="ARBA00022692"/>
    </source>
</evidence>
<evidence type="ECO:0000256" key="7">
    <source>
        <dbReference type="SAM" id="MobiDB-lite"/>
    </source>
</evidence>
<dbReference type="InterPro" id="IPR011701">
    <property type="entry name" value="MFS"/>
</dbReference>
<proteinExistence type="predicted"/>
<feature type="transmembrane region" description="Helical" evidence="8">
    <location>
        <begin position="80"/>
        <end position="106"/>
    </location>
</feature>
<evidence type="ECO:0000256" key="8">
    <source>
        <dbReference type="SAM" id="Phobius"/>
    </source>
</evidence>
<feature type="transmembrane region" description="Helical" evidence="8">
    <location>
        <begin position="112"/>
        <end position="130"/>
    </location>
</feature>
<keyword evidence="4 8" id="KW-1133">Transmembrane helix</keyword>
<protein>
    <submittedName>
        <fullName evidence="10">MFS transporter</fullName>
    </submittedName>
</protein>
<evidence type="ECO:0000313" key="10">
    <source>
        <dbReference type="EMBL" id="UZK57949.1"/>
    </source>
</evidence>
<comment type="subcellular location">
    <subcellularLocation>
        <location evidence="1">Cell membrane</location>
        <topology evidence="1">Multi-pass membrane protein</topology>
    </subcellularLocation>
</comment>
<reference evidence="10" key="1">
    <citation type="journal article" date="2022" name="Front. Microbiol.">
        <title>Mirubactin C rescues the lethal effect of cell wall biosynthesis mutations in Bacillus subtilis.</title>
        <authorList>
            <person name="Kepplinger B."/>
            <person name="Wen X."/>
            <person name="Tyler A.R."/>
            <person name="Kim B.Y."/>
            <person name="Brown J."/>
            <person name="Banks P."/>
            <person name="Dashti Y."/>
            <person name="Mackenzie E.S."/>
            <person name="Wills C."/>
            <person name="Kawai Y."/>
            <person name="Waldron K.J."/>
            <person name="Allenby N.E.E."/>
            <person name="Wu L.J."/>
            <person name="Hall M.J."/>
            <person name="Errington J."/>
        </authorList>
    </citation>
    <scope>NUCLEOTIDE SEQUENCE</scope>
    <source>
        <strain evidence="10">MDA8-470</strain>
    </source>
</reference>
<keyword evidence="6" id="KW-0046">Antibiotic resistance</keyword>
<feature type="region of interest" description="Disordered" evidence="7">
    <location>
        <begin position="149"/>
        <end position="172"/>
    </location>
</feature>
<dbReference type="Pfam" id="PF07690">
    <property type="entry name" value="MFS_1"/>
    <property type="match status" value="1"/>
</dbReference>
<dbReference type="PANTHER" id="PTHR42718">
    <property type="entry name" value="MAJOR FACILITATOR SUPERFAMILY MULTIDRUG TRANSPORTER MFSC"/>
    <property type="match status" value="1"/>
</dbReference>
<organism evidence="10 11">
    <name type="scientific">Streptomyces drozdowiczii</name>
    <dbReference type="NCBI Taxonomy" id="202862"/>
    <lineage>
        <taxon>Bacteria</taxon>
        <taxon>Bacillati</taxon>
        <taxon>Actinomycetota</taxon>
        <taxon>Actinomycetes</taxon>
        <taxon>Kitasatosporales</taxon>
        <taxon>Streptomycetaceae</taxon>
        <taxon>Streptomyces</taxon>
    </lineage>
</organism>
<feature type="transmembrane region" description="Helical" evidence="8">
    <location>
        <begin position="12"/>
        <end position="36"/>
    </location>
</feature>
<dbReference type="PANTHER" id="PTHR42718:SF9">
    <property type="entry name" value="MAJOR FACILITATOR SUPERFAMILY MULTIDRUG TRANSPORTER MFSC"/>
    <property type="match status" value="1"/>
</dbReference>
<keyword evidence="3 8" id="KW-0812">Transmembrane</keyword>
<sequence>MDTTHDKAPLALAPLVALSLGYFLVMLDVTVVNVALPDIRASLGAGPSALQWVVDGYSTVFAALLLFGGGAADRFGHRRVFLTGLGLFSGASVFCGLAGSAALLIVGRLGQGAGAALLVPASLALLQATFPDRATRARAIAVWGLSRRSPSVPVPLSEASWSPARTGAPCSG</sequence>
<evidence type="ECO:0000256" key="2">
    <source>
        <dbReference type="ARBA" id="ARBA00022448"/>
    </source>
</evidence>
<keyword evidence="2" id="KW-0813">Transport</keyword>
<keyword evidence="5 8" id="KW-0472">Membrane</keyword>
<feature type="domain" description="Major facilitator superfamily (MFS) profile" evidence="9">
    <location>
        <begin position="14"/>
        <end position="172"/>
    </location>
</feature>
<dbReference type="PROSITE" id="PS50850">
    <property type="entry name" value="MFS"/>
    <property type="match status" value="1"/>
</dbReference>
<evidence type="ECO:0000256" key="4">
    <source>
        <dbReference type="ARBA" id="ARBA00022989"/>
    </source>
</evidence>
<accession>A0ABY6Q1Q4</accession>
<evidence type="ECO:0000259" key="9">
    <source>
        <dbReference type="PROSITE" id="PS50850"/>
    </source>
</evidence>